<keyword evidence="6 9" id="KW-0028">Amino-acid biosynthesis</keyword>
<gene>
    <name evidence="9" type="primary">hisA</name>
    <name evidence="13" type="ORF">HMPREF3180_01300</name>
    <name evidence="12" type="ORF">JMUB3933_1037</name>
</gene>
<keyword evidence="14" id="KW-1185">Reference proteome</keyword>
<dbReference type="Proteomes" id="UP000070483">
    <property type="component" value="Unassembled WGS sequence"/>
</dbReference>
<dbReference type="EC" id="5.3.1.16" evidence="9 11"/>
<dbReference type="AlphaFoldDB" id="A0A134AAB4"/>
<feature type="active site" description="Proton donor" evidence="9">
    <location>
        <position position="130"/>
    </location>
</feature>
<evidence type="ECO:0000313" key="14">
    <source>
        <dbReference type="Proteomes" id="UP000070483"/>
    </source>
</evidence>
<dbReference type="InterPro" id="IPR011060">
    <property type="entry name" value="RibuloseP-bd_barrel"/>
</dbReference>
<comment type="similarity">
    <text evidence="4 9 10">Belongs to the HisA/HisF family.</text>
</comment>
<dbReference type="UniPathway" id="UPA00031">
    <property type="reaction ID" value="UER00009"/>
</dbReference>
<proteinExistence type="inferred from homology"/>
<evidence type="ECO:0000256" key="8">
    <source>
        <dbReference type="ARBA" id="ARBA00023235"/>
    </source>
</evidence>
<name>A0A134AAB4_9FUSO</name>
<reference evidence="13" key="1">
    <citation type="submission" date="2016-01" db="EMBL/GenBank/DDBJ databases">
        <authorList>
            <person name="Oliw E.H."/>
        </authorList>
    </citation>
    <scope>NUCLEOTIDE SEQUENCE [LARGE SCALE GENOMIC DNA]</scope>
    <source>
        <strain evidence="13">KA00185</strain>
    </source>
</reference>
<dbReference type="NCBIfam" id="TIGR00007">
    <property type="entry name" value="1-(5-phosphoribosyl)-5-[(5-phosphoribosylamino)methylideneamino]imidazole-4-carboxamide isomerase"/>
    <property type="match status" value="1"/>
</dbReference>
<evidence type="ECO:0000256" key="5">
    <source>
        <dbReference type="ARBA" id="ARBA00022490"/>
    </source>
</evidence>
<keyword evidence="8 9" id="KW-0413">Isomerase</keyword>
<evidence type="ECO:0000256" key="9">
    <source>
        <dbReference type="HAMAP-Rule" id="MF_01014"/>
    </source>
</evidence>
<dbReference type="PATRIC" id="fig|157687.3.peg.1295"/>
<evidence type="ECO:0000256" key="11">
    <source>
        <dbReference type="RuleBase" id="RU003658"/>
    </source>
</evidence>
<dbReference type="EMBL" id="AP019834">
    <property type="protein sequence ID" value="BBM47536.1"/>
    <property type="molecule type" value="Genomic_DNA"/>
</dbReference>
<evidence type="ECO:0000313" key="15">
    <source>
        <dbReference type="Proteomes" id="UP000321397"/>
    </source>
</evidence>
<dbReference type="InterPro" id="IPR006063">
    <property type="entry name" value="HisA_bact_arch"/>
</dbReference>
<dbReference type="CDD" id="cd04732">
    <property type="entry name" value="HisA"/>
    <property type="match status" value="1"/>
</dbReference>
<dbReference type="HAMAP" id="MF_01014">
    <property type="entry name" value="HisA"/>
    <property type="match status" value="1"/>
</dbReference>
<reference evidence="14" key="2">
    <citation type="submission" date="2016-01" db="EMBL/GenBank/DDBJ databases">
        <authorList>
            <person name="Mitreva M."/>
            <person name="Pepin K.H."/>
            <person name="Mihindukulasuriya K.A."/>
            <person name="Fulton R."/>
            <person name="Fronick C."/>
            <person name="O'Laughlin M."/>
            <person name="Miner T."/>
            <person name="Herter B."/>
            <person name="Rosa B.A."/>
            <person name="Cordes M."/>
            <person name="Tomlinson C."/>
            <person name="Wollam A."/>
            <person name="Palsikar V.B."/>
            <person name="Mardis E.R."/>
            <person name="Wilson R.K."/>
        </authorList>
    </citation>
    <scope>NUCLEOTIDE SEQUENCE [LARGE SCALE GENOMIC DNA]</scope>
    <source>
        <strain evidence="14">KA00185</strain>
    </source>
</reference>
<dbReference type="GO" id="GO:0000105">
    <property type="term" value="P:L-histidine biosynthetic process"/>
    <property type="evidence" value="ECO:0007669"/>
    <property type="project" value="UniProtKB-UniRule"/>
</dbReference>
<dbReference type="GO" id="GO:0003949">
    <property type="term" value="F:1-(5-phosphoribosyl)-5-[(5-phosphoribosylamino)methylideneamino]imidazole-4-carboxamide isomerase activity"/>
    <property type="evidence" value="ECO:0007669"/>
    <property type="project" value="UniProtKB-UniRule"/>
</dbReference>
<feature type="active site" description="Proton acceptor" evidence="9">
    <location>
        <position position="9"/>
    </location>
</feature>
<evidence type="ECO:0000256" key="6">
    <source>
        <dbReference type="ARBA" id="ARBA00022605"/>
    </source>
</evidence>
<dbReference type="SUPFAM" id="SSF51366">
    <property type="entry name" value="Ribulose-phoshate binding barrel"/>
    <property type="match status" value="1"/>
</dbReference>
<dbReference type="InterPro" id="IPR006062">
    <property type="entry name" value="His_biosynth"/>
</dbReference>
<evidence type="ECO:0000256" key="7">
    <source>
        <dbReference type="ARBA" id="ARBA00023102"/>
    </source>
</evidence>
<dbReference type="STRING" id="157687.HMPREF3180_01300"/>
<dbReference type="InterPro" id="IPR044524">
    <property type="entry name" value="Isoase_HisA-like"/>
</dbReference>
<dbReference type="GO" id="GO:0000162">
    <property type="term" value="P:L-tryptophan biosynthetic process"/>
    <property type="evidence" value="ECO:0007669"/>
    <property type="project" value="TreeGrafter"/>
</dbReference>
<comment type="catalytic activity">
    <reaction evidence="1 9 11">
        <text>1-(5-phospho-beta-D-ribosyl)-5-[(5-phospho-beta-D-ribosylamino)methylideneamino]imidazole-4-carboxamide = 5-[(5-phospho-1-deoxy-D-ribulos-1-ylimino)methylamino]-1-(5-phospho-beta-D-ribosyl)imidazole-4-carboxamide</text>
        <dbReference type="Rhea" id="RHEA:15469"/>
        <dbReference type="ChEBI" id="CHEBI:58435"/>
        <dbReference type="ChEBI" id="CHEBI:58525"/>
        <dbReference type="EC" id="5.3.1.16"/>
    </reaction>
</comment>
<dbReference type="PANTHER" id="PTHR43090:SF2">
    <property type="entry name" value="1-(5-PHOSPHORIBOSYL)-5-[(5-PHOSPHORIBOSYLAMINO)METHYLIDENEAMINO] IMIDAZOLE-4-CARBOXAMIDE ISOMERASE"/>
    <property type="match status" value="1"/>
</dbReference>
<comment type="pathway">
    <text evidence="3 9 11">Amino-acid biosynthesis; L-histidine biosynthesis; L-histidine from 5-phospho-alpha-D-ribose 1-diphosphate: step 4/9.</text>
</comment>
<keyword evidence="7 9" id="KW-0368">Histidine biosynthesis</keyword>
<evidence type="ECO:0000256" key="4">
    <source>
        <dbReference type="ARBA" id="ARBA00009667"/>
    </source>
</evidence>
<sequence>MIEIFPAIDLHNGQAVRLKQGDYNQVEVFFKNPVEVLDFFNKNNSKNLHIVDLDGAKNGNTKNYEVIKELVEKSDFFVQVGGGIRDEERIKKYIELGVNRVILGTIAVENEEFLKEIVKKYGDKIAVSVDAKDEKVAVKGWTETVELNSIEFCKKLSDIGVKTIIYTDISKDGMLNGTNLEIYKKLSKVVNSDIIASGGITFLDEIKELNKNHIYGAIVGKAIYSGNLDLKEVLEISK</sequence>
<evidence type="ECO:0000256" key="3">
    <source>
        <dbReference type="ARBA" id="ARBA00005133"/>
    </source>
</evidence>
<dbReference type="GO" id="GO:0005737">
    <property type="term" value="C:cytoplasm"/>
    <property type="evidence" value="ECO:0007669"/>
    <property type="project" value="UniProtKB-SubCell"/>
</dbReference>
<comment type="subcellular location">
    <subcellularLocation>
        <location evidence="2 9 11">Cytoplasm</location>
    </subcellularLocation>
</comment>
<protein>
    <recommendedName>
        <fullName evidence="9 11">1-(5-phosphoribosyl)-5-[(5-phosphoribosylamino)methylideneamino] imidazole-4-carboxamide isomerase</fullName>
        <ecNumber evidence="9 11">5.3.1.16</ecNumber>
    </recommendedName>
    <alternativeName>
        <fullName evidence="9">Phosphoribosylformimino-5-aminoimidazole carboxamide ribotide isomerase</fullName>
    </alternativeName>
</protein>
<dbReference type="OrthoDB" id="9781903at2"/>
<reference evidence="12 15" key="3">
    <citation type="submission" date="2019-07" db="EMBL/GenBank/DDBJ databases">
        <title>Complete Genome Sequence of Leptotrichia wadei Strain JMUB3933.</title>
        <authorList>
            <person name="Watanabe S."/>
            <person name="Cui L."/>
        </authorList>
    </citation>
    <scope>NUCLEOTIDE SEQUENCE [LARGE SCALE GENOMIC DNA]</scope>
    <source>
        <strain evidence="12 15">JMUB3933</strain>
    </source>
</reference>
<dbReference type="RefSeq" id="WP_082719388.1">
    <property type="nucleotide sequence ID" value="NZ_AP019834.1"/>
</dbReference>
<evidence type="ECO:0000256" key="1">
    <source>
        <dbReference type="ARBA" id="ARBA00000901"/>
    </source>
</evidence>
<dbReference type="InterPro" id="IPR023016">
    <property type="entry name" value="HisA/PriA"/>
</dbReference>
<dbReference type="PANTHER" id="PTHR43090">
    <property type="entry name" value="1-(5-PHOSPHORIBOSYL)-5-[(5-PHOSPHORIBOSYLAMINO)METHYLIDENEAMINO] IMIDAZOLE-4-CARBOXAMIDE ISOMERASE"/>
    <property type="match status" value="1"/>
</dbReference>
<dbReference type="FunFam" id="3.20.20.70:FF:000009">
    <property type="entry name" value="1-(5-phosphoribosyl)-5-[(5-phosphoribosylamino)methylideneamino] imidazole-4-carboxamide isomerase"/>
    <property type="match status" value="1"/>
</dbReference>
<evidence type="ECO:0000256" key="2">
    <source>
        <dbReference type="ARBA" id="ARBA00004496"/>
    </source>
</evidence>
<dbReference type="EMBL" id="LSDD01000095">
    <property type="protein sequence ID" value="KXB64661.1"/>
    <property type="molecule type" value="Genomic_DNA"/>
</dbReference>
<evidence type="ECO:0000313" key="12">
    <source>
        <dbReference type="EMBL" id="BBM47536.1"/>
    </source>
</evidence>
<organism evidence="13 14">
    <name type="scientific">Leptotrichia wadei</name>
    <dbReference type="NCBI Taxonomy" id="157687"/>
    <lineage>
        <taxon>Bacteria</taxon>
        <taxon>Fusobacteriati</taxon>
        <taxon>Fusobacteriota</taxon>
        <taxon>Fusobacteriia</taxon>
        <taxon>Fusobacteriales</taxon>
        <taxon>Leptotrichiaceae</taxon>
        <taxon>Leptotrichia</taxon>
    </lineage>
</organism>
<evidence type="ECO:0000256" key="10">
    <source>
        <dbReference type="RuleBase" id="RU003657"/>
    </source>
</evidence>
<dbReference type="Pfam" id="PF00977">
    <property type="entry name" value="His_biosynth"/>
    <property type="match status" value="1"/>
</dbReference>
<dbReference type="InterPro" id="IPR013785">
    <property type="entry name" value="Aldolase_TIM"/>
</dbReference>
<keyword evidence="5 9" id="KW-0963">Cytoplasm</keyword>
<evidence type="ECO:0000313" key="13">
    <source>
        <dbReference type="EMBL" id="KXB64661.1"/>
    </source>
</evidence>
<accession>A0A134AAB4</accession>
<dbReference type="Proteomes" id="UP000321397">
    <property type="component" value="Chromosome"/>
</dbReference>
<dbReference type="Gene3D" id="3.20.20.70">
    <property type="entry name" value="Aldolase class I"/>
    <property type="match status" value="1"/>
</dbReference>